<gene>
    <name evidence="1" type="ORF">BdWA1_002240</name>
</gene>
<dbReference type="GeneID" id="94336538"/>
<sequence length="1556" mass="176665">MPNPGFQPQLPPSDTHLGFIGGPRFPEKYRNWPTSARLYSGSSTPQGDLDSMEWLEGLPLELFNLQPGGIPNERDQLIQLCDEAQKHFDAHGSMNEVFKKMNIDPGPQFTNHMLTSMARAMLNKPAPPNEFIKGMLYETGIQSWIANFTNPAPPRNNPYPFGIEPIGLEGQEAIPLSETALLGFLGHAYYDHLKHMALVNPKRAQKISSVIHKIYKRPVLSTDVDPDAYASDIAVLNDVKTIYKAQSETFINFIKQYPNLKFPTTDEEMLHLYSLWYNEPQEDPGDLVALLKDAFGPGREFKGVDSFAKFIAAPAIGTLAGTILGYPLSQLAKKICIAFGGNRGFLFGSRYCNKLNCSLVAGIGAWLCYCPQRVNIDVFQHLLFGLWSSQEKVNPEPLAATVQALQDAVSKGYISMSALSEGLEDFVIVATLKAFRRILNLGDNLGLQQWNLLANQVSTIAQTLLPAAGVSVYRIIYRVACELAATDDLPRTEGGEVLGTDITGLPEFQDDDYSQLYKEGDEMAGLPSTDVARNKHVALLLTTFVCQALGQVQAPATSSEFANIEPDREIDANKVGFNRAEVALVKSIPQMPSTLDDIEHWAGNLDQGHLKRILLKRTFGLDTMDDFEGETPEERHHRTQIELQERRDAIAKSTQNPCYILEILDSLSMTLYAPQDWLLDQYAIFKPAQIAKMALVDLQTQTSQTAALQETNSSEPALQQIKWDTLMLLGKSLEGDLTSILDELSKMGRKLKASDQSVIEIFKVLTFPKLVEELRQLDLTTVTLEQLAQIKSLYRSSDVVFVNALCEVVKKFASETKRELVHANKMSNLFQIEKHISALLTARTRVVNAIVEMLPQRFWYRIDRAFRHNVAYAPKNFTIEEMLGKGPNLERVGQDWELLDPPLPIPDMEASRIQGEKDIHFDKPIPIYGTDTTTPLVERMRLQEQIEQGKIDEIFGRIPTEFHFGEDEENKDIDEQPDLVDPLESKRAIIDSQNAYSAWVTFCYRRRQVNDHDLTSIRAIFPFLQNLLPGSHNHWRRLYVRQRLAQQGSTKPNWTSELDCDEATAREICGIAYEEELLKNTGAVVDHIQDDIGDVKCPYFNPFDPSIYNRLNYLYSHKLPGLDFTEKIEKMQKFLDLTPIQIETINSKCLWYAMDLYIAQVAKEHSEKPWPILLEEFIYPKAKQLNLSQETLKCLCKKGLHDHLKFQALKLMDEPKITMEYMERCHEAIDFFKFHKVQPSNKMPFTIKAETLGMQDEIIESYILSAAQYNKRVDLDKLDELCCIFGLFGPERKETLQKLGRKFYYRYLGDHFDYANLQSLDQIKHLHRVYGFKTRDLEEIIRIYREVKILQGYAPDAGLQGIVDLCRIIDVEPLSKYNYFEHERRAHWLVNILQDVVKPNVGVIYSPGPNAEQQTLKLGLGQFLNWDPKSLQNPATKYEFNTLEDILKTTCTVLEIDSNLYQEACTDFGFENVPKIIEQMLDAILLEDNAKAAACQGTLVKALALVPKSEIAKIKQQCPTIPSAQVKALYELFENANISSKEEYTKGVEILKQIFN</sequence>
<proteinExistence type="predicted"/>
<organism evidence="1 2">
    <name type="scientific">Babesia duncani</name>
    <dbReference type="NCBI Taxonomy" id="323732"/>
    <lineage>
        <taxon>Eukaryota</taxon>
        <taxon>Sar</taxon>
        <taxon>Alveolata</taxon>
        <taxon>Apicomplexa</taxon>
        <taxon>Aconoidasida</taxon>
        <taxon>Piroplasmida</taxon>
        <taxon>Babesiidae</taxon>
        <taxon>Babesia</taxon>
    </lineage>
</organism>
<dbReference type="Proteomes" id="UP001214638">
    <property type="component" value="Unassembled WGS sequence"/>
</dbReference>
<comment type="caution">
    <text evidence="1">The sequence shown here is derived from an EMBL/GenBank/DDBJ whole genome shotgun (WGS) entry which is preliminary data.</text>
</comment>
<name>A0AAD9UPN7_9APIC</name>
<evidence type="ECO:0000313" key="2">
    <source>
        <dbReference type="Proteomes" id="UP001214638"/>
    </source>
</evidence>
<keyword evidence="2" id="KW-1185">Reference proteome</keyword>
<dbReference type="KEGG" id="bdw:94336538"/>
<evidence type="ECO:0000313" key="1">
    <source>
        <dbReference type="EMBL" id="KAK2196990.1"/>
    </source>
</evidence>
<dbReference type="RefSeq" id="XP_067803832.1">
    <property type="nucleotide sequence ID" value="XM_067947268.1"/>
</dbReference>
<reference evidence="1" key="1">
    <citation type="journal article" date="2023" name="Nat. Microbiol.">
        <title>Babesia duncani multi-omics identifies virulence factors and drug targets.</title>
        <authorList>
            <person name="Singh P."/>
            <person name="Lonardi S."/>
            <person name="Liang Q."/>
            <person name="Vydyam P."/>
            <person name="Khabirova E."/>
            <person name="Fang T."/>
            <person name="Gihaz S."/>
            <person name="Thekkiniath J."/>
            <person name="Munshi M."/>
            <person name="Abel S."/>
            <person name="Ciampossin L."/>
            <person name="Batugedara G."/>
            <person name="Gupta M."/>
            <person name="Lu X.M."/>
            <person name="Lenz T."/>
            <person name="Chakravarty S."/>
            <person name="Cornillot E."/>
            <person name="Hu Y."/>
            <person name="Ma W."/>
            <person name="Gonzalez L.M."/>
            <person name="Sanchez S."/>
            <person name="Estrada K."/>
            <person name="Sanchez-Flores A."/>
            <person name="Montero E."/>
            <person name="Harb O.S."/>
            <person name="Le Roch K.G."/>
            <person name="Mamoun C.B."/>
        </authorList>
    </citation>
    <scope>NUCLEOTIDE SEQUENCE</scope>
    <source>
        <strain evidence="1">WA1</strain>
    </source>
</reference>
<accession>A0AAD9UPN7</accession>
<protein>
    <submittedName>
        <fullName evidence="1">Uncharacterized protein</fullName>
    </submittedName>
</protein>
<dbReference type="EMBL" id="JALLKP010000002">
    <property type="protein sequence ID" value="KAK2196990.1"/>
    <property type="molecule type" value="Genomic_DNA"/>
</dbReference>